<sequence length="262" mass="29916">MLQEQSNEKINTLLLKDGKSEFTNTTLKDNHSLMSPEYIRMPADLMSDDLLSPEKANRVLNPLKALAKHEHMEKREFEGESHIRTVISGFRQFYDAGRQISDATSSYQYLNLKHFCAYKHFSNVSDHSSKNVKMAIFEAVYWLSWRSTSRLGPFDSLHCSQPIPSITMPLRGVIRPLECFKVSLHNVAQKYGICMLLAKTETLKHSSGRITPLRGMVILGMGWEQCNESNGPSLEVLRPPGKPINRLKNGHFHVFARMVRNI</sequence>
<dbReference type="VEuPathDB" id="VectorBase:GPPI049399"/>
<evidence type="ECO:0000313" key="2">
    <source>
        <dbReference type="Proteomes" id="UP000092460"/>
    </source>
</evidence>
<dbReference type="EMBL" id="JXJN01025804">
    <property type="status" value="NOT_ANNOTATED_CDS"/>
    <property type="molecule type" value="Genomic_DNA"/>
</dbReference>
<reference evidence="2" key="1">
    <citation type="submission" date="2015-01" db="EMBL/GenBank/DDBJ databases">
        <authorList>
            <person name="Aksoy S."/>
            <person name="Warren W."/>
            <person name="Wilson R.K."/>
        </authorList>
    </citation>
    <scope>NUCLEOTIDE SEQUENCE [LARGE SCALE GENOMIC DNA]</scope>
    <source>
        <strain evidence="2">IAEA</strain>
    </source>
</reference>
<protein>
    <submittedName>
        <fullName evidence="1">Uncharacterized protein</fullName>
    </submittedName>
</protein>
<dbReference type="AlphaFoldDB" id="A0A1B0C537"/>
<proteinExistence type="predicted"/>
<accession>A0A1B0C537</accession>
<keyword evidence="2" id="KW-1185">Reference proteome</keyword>
<organism evidence="1 2">
    <name type="scientific">Glossina palpalis gambiensis</name>
    <dbReference type="NCBI Taxonomy" id="67801"/>
    <lineage>
        <taxon>Eukaryota</taxon>
        <taxon>Metazoa</taxon>
        <taxon>Ecdysozoa</taxon>
        <taxon>Arthropoda</taxon>
        <taxon>Hexapoda</taxon>
        <taxon>Insecta</taxon>
        <taxon>Pterygota</taxon>
        <taxon>Neoptera</taxon>
        <taxon>Endopterygota</taxon>
        <taxon>Diptera</taxon>
        <taxon>Brachycera</taxon>
        <taxon>Muscomorpha</taxon>
        <taxon>Hippoboscoidea</taxon>
        <taxon>Glossinidae</taxon>
        <taxon>Glossina</taxon>
    </lineage>
</organism>
<dbReference type="EMBL" id="JXJN01025805">
    <property type="status" value="NOT_ANNOTATED_CDS"/>
    <property type="molecule type" value="Genomic_DNA"/>
</dbReference>
<dbReference type="Proteomes" id="UP000092460">
    <property type="component" value="Unassembled WGS sequence"/>
</dbReference>
<name>A0A1B0C537_9MUSC</name>
<dbReference type="EnsemblMetazoa" id="GPPI049399-RA">
    <property type="protein sequence ID" value="GPPI049399-PA"/>
    <property type="gene ID" value="GPPI049399"/>
</dbReference>
<reference evidence="1" key="2">
    <citation type="submission" date="2020-05" db="UniProtKB">
        <authorList>
            <consortium name="EnsemblMetazoa"/>
        </authorList>
    </citation>
    <scope>IDENTIFICATION</scope>
    <source>
        <strain evidence="1">IAEA</strain>
    </source>
</reference>
<evidence type="ECO:0000313" key="1">
    <source>
        <dbReference type="EnsemblMetazoa" id="GPPI049399-PA"/>
    </source>
</evidence>